<dbReference type="PANTHER" id="PTHR48083:SF28">
    <property type="entry name" value="ACYL-COA DEHYDROGENASE FAMILY PROTEIN (AFU_ORTHOLOGUE AFUA_6G10880)-RELATED"/>
    <property type="match status" value="1"/>
</dbReference>
<evidence type="ECO:0000259" key="7">
    <source>
        <dbReference type="Pfam" id="PF00441"/>
    </source>
</evidence>
<dbReference type="InterPro" id="IPR050741">
    <property type="entry name" value="Acyl-CoA_dehydrogenase"/>
</dbReference>
<protein>
    <submittedName>
        <fullName evidence="10">Acyl-CoA dehydrogenase family protein</fullName>
    </submittedName>
</protein>
<sequence>MSWDTPERQLLRATTRRFTEREIVPHLPAWEEAGELPRSLHRAAAKAGLLGVGFPESVGGSGGDPIDVQIIVEEMILSGGSSGLIAGLFTHGIGLPHLVAANDQDQLDRFVRPVLAGENIAALAVTEPEGGSDVAALRTRAVRDGDHYVVTGSKLFITSGIRADAVTTAVRTGGPGAGGISLLVIERGTPGFTVSAPLKKMGWWCSDTAELRFDEVRVPAANLVGAENSGFGQLMTQFAAERLGLAVQAYATAARCLALTLDWVKIRETFDRPLASRQVVRHKLAEMARRTDVARTYTRAVIDDWMADPTHGDLVSRVAMAKNTAVAACDEVVDTAGNCTAAWATCVSPRWSGTTATAASSASAAAPPRS</sequence>
<dbReference type="PANTHER" id="PTHR48083">
    <property type="entry name" value="MEDIUM-CHAIN SPECIFIC ACYL-COA DEHYDROGENASE, MITOCHONDRIAL-RELATED"/>
    <property type="match status" value="1"/>
</dbReference>
<dbReference type="InterPro" id="IPR009075">
    <property type="entry name" value="AcylCo_DH/oxidase_C"/>
</dbReference>
<organism evidence="10 11">
    <name type="scientific">Cryptosporangium japonicum</name>
    <dbReference type="NCBI Taxonomy" id="80872"/>
    <lineage>
        <taxon>Bacteria</taxon>
        <taxon>Bacillati</taxon>
        <taxon>Actinomycetota</taxon>
        <taxon>Actinomycetes</taxon>
        <taxon>Cryptosporangiales</taxon>
        <taxon>Cryptosporangiaceae</taxon>
        <taxon>Cryptosporangium</taxon>
    </lineage>
</organism>
<feature type="domain" description="Acyl-CoA oxidase/dehydrogenase middle" evidence="8">
    <location>
        <begin position="122"/>
        <end position="216"/>
    </location>
</feature>
<dbReference type="Pfam" id="PF00441">
    <property type="entry name" value="Acyl-CoA_dh_1"/>
    <property type="match status" value="1"/>
</dbReference>
<evidence type="ECO:0000313" key="10">
    <source>
        <dbReference type="EMBL" id="GAA0266017.1"/>
    </source>
</evidence>
<evidence type="ECO:0000256" key="1">
    <source>
        <dbReference type="ARBA" id="ARBA00001974"/>
    </source>
</evidence>
<keyword evidence="4 6" id="KW-0274">FAD</keyword>
<evidence type="ECO:0000313" key="11">
    <source>
        <dbReference type="Proteomes" id="UP001500967"/>
    </source>
</evidence>
<dbReference type="Gene3D" id="1.10.540.10">
    <property type="entry name" value="Acyl-CoA dehydrogenase/oxidase, N-terminal domain"/>
    <property type="match status" value="1"/>
</dbReference>
<evidence type="ECO:0000256" key="4">
    <source>
        <dbReference type="ARBA" id="ARBA00022827"/>
    </source>
</evidence>
<name>A0ABN0UY84_9ACTN</name>
<comment type="similarity">
    <text evidence="2 6">Belongs to the acyl-CoA dehydrogenase family.</text>
</comment>
<dbReference type="Gene3D" id="2.40.110.10">
    <property type="entry name" value="Butyryl-CoA Dehydrogenase, subunit A, domain 2"/>
    <property type="match status" value="1"/>
</dbReference>
<dbReference type="Pfam" id="PF02770">
    <property type="entry name" value="Acyl-CoA_dh_M"/>
    <property type="match status" value="1"/>
</dbReference>
<dbReference type="Proteomes" id="UP001500967">
    <property type="component" value="Unassembled WGS sequence"/>
</dbReference>
<feature type="domain" description="Acyl-CoA dehydrogenase/oxidase N-terminal" evidence="9">
    <location>
        <begin position="5"/>
        <end position="118"/>
    </location>
</feature>
<evidence type="ECO:0000259" key="9">
    <source>
        <dbReference type="Pfam" id="PF02771"/>
    </source>
</evidence>
<dbReference type="PROSITE" id="PS00072">
    <property type="entry name" value="ACYL_COA_DH_1"/>
    <property type="match status" value="1"/>
</dbReference>
<gene>
    <name evidence="10" type="ORF">GCM10009539_60910</name>
</gene>
<evidence type="ECO:0000256" key="5">
    <source>
        <dbReference type="ARBA" id="ARBA00023002"/>
    </source>
</evidence>
<proteinExistence type="inferred from homology"/>
<keyword evidence="5 6" id="KW-0560">Oxidoreductase</keyword>
<dbReference type="SUPFAM" id="SSF47203">
    <property type="entry name" value="Acyl-CoA dehydrogenase C-terminal domain-like"/>
    <property type="match status" value="1"/>
</dbReference>
<dbReference type="InterPro" id="IPR009100">
    <property type="entry name" value="AcylCoA_DH/oxidase_NM_dom_sf"/>
</dbReference>
<evidence type="ECO:0000256" key="6">
    <source>
        <dbReference type="RuleBase" id="RU362125"/>
    </source>
</evidence>
<dbReference type="Pfam" id="PF02771">
    <property type="entry name" value="Acyl-CoA_dh_N"/>
    <property type="match status" value="1"/>
</dbReference>
<dbReference type="InterPro" id="IPR006091">
    <property type="entry name" value="Acyl-CoA_Oxase/DH_mid-dom"/>
</dbReference>
<keyword evidence="11" id="KW-1185">Reference proteome</keyword>
<keyword evidence="3 6" id="KW-0285">Flavoprotein</keyword>
<accession>A0ABN0UY84</accession>
<comment type="caution">
    <text evidence="10">The sequence shown here is derived from an EMBL/GenBank/DDBJ whole genome shotgun (WGS) entry which is preliminary data.</text>
</comment>
<dbReference type="InterPro" id="IPR006089">
    <property type="entry name" value="Acyl-CoA_DH_CS"/>
</dbReference>
<evidence type="ECO:0000259" key="8">
    <source>
        <dbReference type="Pfam" id="PF02770"/>
    </source>
</evidence>
<evidence type="ECO:0000256" key="3">
    <source>
        <dbReference type="ARBA" id="ARBA00022630"/>
    </source>
</evidence>
<dbReference type="InterPro" id="IPR046373">
    <property type="entry name" value="Acyl-CoA_Oxase/DH_mid-dom_sf"/>
</dbReference>
<feature type="domain" description="Acyl-CoA dehydrogenase/oxidase C-terminal" evidence="7">
    <location>
        <begin position="228"/>
        <end position="336"/>
    </location>
</feature>
<dbReference type="Gene3D" id="1.20.140.10">
    <property type="entry name" value="Butyryl-CoA Dehydrogenase, subunit A, domain 3"/>
    <property type="match status" value="1"/>
</dbReference>
<dbReference type="InterPro" id="IPR037069">
    <property type="entry name" value="AcylCoA_DH/ox_N_sf"/>
</dbReference>
<dbReference type="InterPro" id="IPR013786">
    <property type="entry name" value="AcylCoA_DH/ox_N"/>
</dbReference>
<dbReference type="InterPro" id="IPR036250">
    <property type="entry name" value="AcylCo_DH-like_C"/>
</dbReference>
<reference evidence="10 11" key="1">
    <citation type="journal article" date="2019" name="Int. J. Syst. Evol. Microbiol.">
        <title>The Global Catalogue of Microorganisms (GCM) 10K type strain sequencing project: providing services to taxonomists for standard genome sequencing and annotation.</title>
        <authorList>
            <consortium name="The Broad Institute Genomics Platform"/>
            <consortium name="The Broad Institute Genome Sequencing Center for Infectious Disease"/>
            <person name="Wu L."/>
            <person name="Ma J."/>
        </authorList>
    </citation>
    <scope>NUCLEOTIDE SEQUENCE [LARGE SCALE GENOMIC DNA]</scope>
    <source>
        <strain evidence="10 11">JCM 10425</strain>
    </source>
</reference>
<dbReference type="SUPFAM" id="SSF56645">
    <property type="entry name" value="Acyl-CoA dehydrogenase NM domain-like"/>
    <property type="match status" value="1"/>
</dbReference>
<evidence type="ECO:0000256" key="2">
    <source>
        <dbReference type="ARBA" id="ARBA00009347"/>
    </source>
</evidence>
<dbReference type="EMBL" id="BAAAGX010000025">
    <property type="protein sequence ID" value="GAA0266017.1"/>
    <property type="molecule type" value="Genomic_DNA"/>
</dbReference>
<comment type="cofactor">
    <cofactor evidence="1 6">
        <name>FAD</name>
        <dbReference type="ChEBI" id="CHEBI:57692"/>
    </cofactor>
</comment>